<protein>
    <submittedName>
        <fullName evidence="1">Uncharacterized protein</fullName>
    </submittedName>
</protein>
<dbReference type="AlphaFoldDB" id="A0A0L6UV20"/>
<accession>A0A0L6UV20</accession>
<reference evidence="1 2" key="1">
    <citation type="submission" date="2015-08" db="EMBL/GenBank/DDBJ databases">
        <title>Next Generation Sequencing and Analysis of the Genome of Puccinia sorghi L Schw, the Causal Agent of Maize Common Rust.</title>
        <authorList>
            <person name="Rochi L."/>
            <person name="Burguener G."/>
            <person name="Darino M."/>
            <person name="Turjanski A."/>
            <person name="Kreff E."/>
            <person name="Dieguez M.J."/>
            <person name="Sacco F."/>
        </authorList>
    </citation>
    <scope>NUCLEOTIDE SEQUENCE [LARGE SCALE GENOMIC DNA]</scope>
    <source>
        <strain evidence="1 2">RO10H11247</strain>
    </source>
</reference>
<evidence type="ECO:0000313" key="1">
    <source>
        <dbReference type="EMBL" id="KNZ52366.1"/>
    </source>
</evidence>
<proteinExistence type="predicted"/>
<organism evidence="1 2">
    <name type="scientific">Puccinia sorghi</name>
    <dbReference type="NCBI Taxonomy" id="27349"/>
    <lineage>
        <taxon>Eukaryota</taxon>
        <taxon>Fungi</taxon>
        <taxon>Dikarya</taxon>
        <taxon>Basidiomycota</taxon>
        <taxon>Pucciniomycotina</taxon>
        <taxon>Pucciniomycetes</taxon>
        <taxon>Pucciniales</taxon>
        <taxon>Pucciniaceae</taxon>
        <taxon>Puccinia</taxon>
    </lineage>
</organism>
<dbReference type="Proteomes" id="UP000037035">
    <property type="component" value="Unassembled WGS sequence"/>
</dbReference>
<keyword evidence="2" id="KW-1185">Reference proteome</keyword>
<dbReference type="EMBL" id="LAVV01008614">
    <property type="protein sequence ID" value="KNZ52366.1"/>
    <property type="molecule type" value="Genomic_DNA"/>
</dbReference>
<dbReference type="STRING" id="27349.A0A0L6UV20"/>
<dbReference type="OrthoDB" id="10255632at2759"/>
<comment type="caution">
    <text evidence="1">The sequence shown here is derived from an EMBL/GenBank/DDBJ whole genome shotgun (WGS) entry which is preliminary data.</text>
</comment>
<evidence type="ECO:0000313" key="2">
    <source>
        <dbReference type="Proteomes" id="UP000037035"/>
    </source>
</evidence>
<sequence>MCPRSQCELGYWQASCLAPKQLLRSEVGAILKFKLQYLYQNTRKSECCFALKAILDDCSQIYQSVSHPFRRLNAGTAHGMER</sequence>
<dbReference type="VEuPathDB" id="FungiDB:VP01_3600g2"/>
<name>A0A0L6UV20_9BASI</name>
<gene>
    <name evidence="1" type="ORF">VP01_3600g2</name>
</gene>